<name>A0A804M098_MAIZE</name>
<reference evidence="1" key="2">
    <citation type="submission" date="2019-07" db="EMBL/GenBank/DDBJ databases">
        <authorList>
            <person name="Seetharam A."/>
            <person name="Woodhouse M."/>
            <person name="Cannon E."/>
        </authorList>
    </citation>
    <scope>NUCLEOTIDE SEQUENCE [LARGE SCALE GENOMIC DNA]</scope>
    <source>
        <strain evidence="1">cv. B73</strain>
    </source>
</reference>
<evidence type="ECO:0000313" key="2">
    <source>
        <dbReference type="Proteomes" id="UP000007305"/>
    </source>
</evidence>
<accession>A0A804M098</accession>
<proteinExistence type="predicted"/>
<dbReference type="EnsemblPlants" id="Zm00001eb049430_T001">
    <property type="protein sequence ID" value="Zm00001eb049430_P001"/>
    <property type="gene ID" value="Zm00001eb049430"/>
</dbReference>
<reference evidence="1" key="3">
    <citation type="submission" date="2021-05" db="UniProtKB">
        <authorList>
            <consortium name="EnsemblPlants"/>
        </authorList>
    </citation>
    <scope>IDENTIFICATION</scope>
    <source>
        <strain evidence="1">cv. B73</strain>
    </source>
</reference>
<dbReference type="AlphaFoldDB" id="A0A804M098"/>
<keyword evidence="2" id="KW-1185">Reference proteome</keyword>
<evidence type="ECO:0000313" key="1">
    <source>
        <dbReference type="EnsemblPlants" id="Zm00001eb049430_P001"/>
    </source>
</evidence>
<reference evidence="2" key="1">
    <citation type="submission" date="2015-12" db="EMBL/GenBank/DDBJ databases">
        <title>Update maize B73 reference genome by single molecule sequencing technologies.</title>
        <authorList>
            <consortium name="Maize Genome Sequencing Project"/>
            <person name="Ware D."/>
        </authorList>
    </citation>
    <scope>NUCLEOTIDE SEQUENCE [LARGE SCALE GENOMIC DNA]</scope>
    <source>
        <strain evidence="2">cv. B73</strain>
    </source>
</reference>
<dbReference type="Proteomes" id="UP000007305">
    <property type="component" value="Chromosome 1"/>
</dbReference>
<sequence>MYAAHHQEQTDPAHISARFADFILGILNLACPLRIFKWCVLFVDRFGAANSVLEPNSCQAKPIYIIDAGDFFSYDYDLKWDLVGPCYSAITVKLGCRIVDAPASSSRKKK</sequence>
<dbReference type="Gramene" id="Zm00001eb049430_T001">
    <property type="protein sequence ID" value="Zm00001eb049430_P001"/>
    <property type="gene ID" value="Zm00001eb049430"/>
</dbReference>
<organism evidence="1 2">
    <name type="scientific">Zea mays</name>
    <name type="common">Maize</name>
    <dbReference type="NCBI Taxonomy" id="4577"/>
    <lineage>
        <taxon>Eukaryota</taxon>
        <taxon>Viridiplantae</taxon>
        <taxon>Streptophyta</taxon>
        <taxon>Embryophyta</taxon>
        <taxon>Tracheophyta</taxon>
        <taxon>Spermatophyta</taxon>
        <taxon>Magnoliopsida</taxon>
        <taxon>Liliopsida</taxon>
        <taxon>Poales</taxon>
        <taxon>Poaceae</taxon>
        <taxon>PACMAD clade</taxon>
        <taxon>Panicoideae</taxon>
        <taxon>Andropogonodae</taxon>
        <taxon>Andropogoneae</taxon>
        <taxon>Tripsacinae</taxon>
        <taxon>Zea</taxon>
    </lineage>
</organism>
<dbReference type="InParanoid" id="A0A804M098"/>
<protein>
    <submittedName>
        <fullName evidence="1">Uncharacterized protein</fullName>
    </submittedName>
</protein>